<sequence length="774" mass="83508">MAPPLRRALLPLLLALPHCAALVLRSPPRTSRLHRAPAPSMVARLSPGAQARFDLTTAVILAGFAFEAYNEPSPKDARWERGADGCDVAFLSQDFEKECYAGRLEVRLLEAKDLPVRKELAQAILSGGAPDPYVMLALNEGEAPAEKGAIALTRAVDIARSSTCWSRDENGKRARASGEKGRALWGEEERFSLYVRDPAKAQLTMTVFDEEVMAEDILIGAASVELAALLSNFDGTEEERSWSGWIPLKWRPPETQDNTMLAGAAAGAMLGGPPGALVGGFLGSMIKKGVQGSLRVELTYTPLALAAKPPPLVKKKDIRKVLEKYQAILPKEAAPEVGALASSIPRGATLGIDWSELSRRVGREGYVEGDDYELCCFIKHNATSTEVGIWRDTTNRKVVIAFRGTSDPRDMITDVNLLQTPWEGREDGKRESKEKEDPRQVHAGFFESAKSVNRRLKQLLVAACSNNPGEWEVLITGHSLGGALATLTAPEIASGVDTSRGFKTRPDESWVGKLSQLASDLVVDASKRSFGPNKPLSLKNVRLYTFGAPRVGNSEFARYFDAFGMEAFRVVNGADIVPRLPRHGTAAGAVLDYEHVGRTVLIDENGTIPDGIWIEGESPEGTCPLRGVNPLSNPFGEGKVLAEMTSSASEAALSAWNEYLTASKSGDVGKAIIAAAAQLTKARETIGSRLDTLSVSDAVSMLGLDPRFVESEMALIDSIRMGTGVMHHLEPSYFAGLKNALDAVQGVKRELPPVLDDGIFVPEGDAEADRVDFV</sequence>
<dbReference type="PANTHER" id="PTHR47759">
    <property type="entry name" value="OS04G0509100 PROTEIN"/>
    <property type="match status" value="1"/>
</dbReference>
<dbReference type="EMBL" id="JBGBPQ010000001">
    <property type="protein sequence ID" value="KAL1529332.1"/>
    <property type="molecule type" value="Genomic_DNA"/>
</dbReference>
<evidence type="ECO:0000313" key="4">
    <source>
        <dbReference type="EMBL" id="KAL1529334.1"/>
    </source>
</evidence>
<feature type="signal peptide" evidence="1">
    <location>
        <begin position="1"/>
        <end position="21"/>
    </location>
</feature>
<dbReference type="AlphaFoldDB" id="A0AB34K7P3"/>
<feature type="chain" id="PRO_5044172811" description="C2 domain-containing protein" evidence="1">
    <location>
        <begin position="22"/>
        <end position="774"/>
    </location>
</feature>
<dbReference type="CDD" id="cd00519">
    <property type="entry name" value="Lipase_3"/>
    <property type="match status" value="1"/>
</dbReference>
<evidence type="ECO:0000259" key="2">
    <source>
        <dbReference type="PROSITE" id="PS50004"/>
    </source>
</evidence>
<organism evidence="3 5">
    <name type="scientific">Prymnesium parvum</name>
    <name type="common">Toxic golden alga</name>
    <dbReference type="NCBI Taxonomy" id="97485"/>
    <lineage>
        <taxon>Eukaryota</taxon>
        <taxon>Haptista</taxon>
        <taxon>Haptophyta</taxon>
        <taxon>Prymnesiophyceae</taxon>
        <taxon>Prymnesiales</taxon>
        <taxon>Prymnesiaceae</taxon>
        <taxon>Prymnesium</taxon>
    </lineage>
</organism>
<dbReference type="EMBL" id="JBGBPQ010000001">
    <property type="protein sequence ID" value="KAL1529334.1"/>
    <property type="molecule type" value="Genomic_DNA"/>
</dbReference>
<dbReference type="SUPFAM" id="SSF49562">
    <property type="entry name" value="C2 domain (Calcium/lipid-binding domain, CaLB)"/>
    <property type="match status" value="1"/>
</dbReference>
<gene>
    <name evidence="3" type="ORF">AB1Y20_000286</name>
    <name evidence="4" type="ORF">AB1Y20_000288</name>
</gene>
<keyword evidence="5" id="KW-1185">Reference proteome</keyword>
<dbReference type="Pfam" id="PF00168">
    <property type="entry name" value="C2"/>
    <property type="match status" value="2"/>
</dbReference>
<reference evidence="3 5" key="1">
    <citation type="journal article" date="2024" name="Science">
        <title>Giant polyketide synthase enzymes in the biosynthesis of giant marine polyether toxins.</title>
        <authorList>
            <person name="Fallon T.R."/>
            <person name="Shende V.V."/>
            <person name="Wierzbicki I.H."/>
            <person name="Pendleton A.L."/>
            <person name="Watervoot N.F."/>
            <person name="Auber R.P."/>
            <person name="Gonzalez D.J."/>
            <person name="Wisecaver J.H."/>
            <person name="Moore B.S."/>
        </authorList>
    </citation>
    <scope>NUCLEOTIDE SEQUENCE [LARGE SCALE GENOMIC DNA]</scope>
    <source>
        <strain evidence="3 5">12B1</strain>
    </source>
</reference>
<dbReference type="SUPFAM" id="SSF53474">
    <property type="entry name" value="alpha/beta-Hydrolases"/>
    <property type="match status" value="1"/>
</dbReference>
<dbReference type="PROSITE" id="PS50004">
    <property type="entry name" value="C2"/>
    <property type="match status" value="1"/>
</dbReference>
<keyword evidence="1" id="KW-0732">Signal</keyword>
<evidence type="ECO:0000313" key="3">
    <source>
        <dbReference type="EMBL" id="KAL1529332.1"/>
    </source>
</evidence>
<dbReference type="Pfam" id="PF01764">
    <property type="entry name" value="Lipase_3"/>
    <property type="match status" value="2"/>
</dbReference>
<dbReference type="Gene3D" id="3.40.50.1820">
    <property type="entry name" value="alpha/beta hydrolase"/>
    <property type="match status" value="1"/>
</dbReference>
<protein>
    <recommendedName>
        <fullName evidence="2">C2 domain-containing protein</fullName>
    </recommendedName>
</protein>
<proteinExistence type="predicted"/>
<dbReference type="Gene3D" id="2.60.40.150">
    <property type="entry name" value="C2 domain"/>
    <property type="match status" value="1"/>
</dbReference>
<dbReference type="GO" id="GO:0006629">
    <property type="term" value="P:lipid metabolic process"/>
    <property type="evidence" value="ECO:0007669"/>
    <property type="project" value="InterPro"/>
</dbReference>
<dbReference type="InterPro" id="IPR029058">
    <property type="entry name" value="AB_hydrolase_fold"/>
</dbReference>
<dbReference type="InterPro" id="IPR002921">
    <property type="entry name" value="Fungal_lipase-type"/>
</dbReference>
<dbReference type="CDD" id="cd00030">
    <property type="entry name" value="C2"/>
    <property type="match status" value="1"/>
</dbReference>
<dbReference type="SMART" id="SM00239">
    <property type="entry name" value="C2"/>
    <property type="match status" value="1"/>
</dbReference>
<dbReference type="InterPro" id="IPR000008">
    <property type="entry name" value="C2_dom"/>
</dbReference>
<evidence type="ECO:0000256" key="1">
    <source>
        <dbReference type="SAM" id="SignalP"/>
    </source>
</evidence>
<comment type="caution">
    <text evidence="3">The sequence shown here is derived from an EMBL/GenBank/DDBJ whole genome shotgun (WGS) entry which is preliminary data.</text>
</comment>
<name>A0AB34K7P3_PRYPA</name>
<dbReference type="Proteomes" id="UP001515480">
    <property type="component" value="Unassembled WGS sequence"/>
</dbReference>
<dbReference type="PANTHER" id="PTHR47759:SF2">
    <property type="entry name" value="TRIGLYCERIDE LIPASE"/>
    <property type="match status" value="1"/>
</dbReference>
<accession>A0AB34K7P3</accession>
<dbReference type="InterPro" id="IPR035892">
    <property type="entry name" value="C2_domain_sf"/>
</dbReference>
<feature type="domain" description="C2" evidence="2">
    <location>
        <begin position="85"/>
        <end position="240"/>
    </location>
</feature>
<evidence type="ECO:0000313" key="5">
    <source>
        <dbReference type="Proteomes" id="UP001515480"/>
    </source>
</evidence>